<evidence type="ECO:0000313" key="5">
    <source>
        <dbReference type="Proteomes" id="UP001497453"/>
    </source>
</evidence>
<accession>A0ABP1D7F8</accession>
<feature type="region of interest" description="Disordered" evidence="2">
    <location>
        <begin position="127"/>
        <end position="191"/>
    </location>
</feature>
<evidence type="ECO:0000259" key="3">
    <source>
        <dbReference type="PROSITE" id="PS50157"/>
    </source>
</evidence>
<name>A0ABP1D7F8_9APHY</name>
<keyword evidence="5" id="KW-1185">Reference proteome</keyword>
<feature type="domain" description="C2H2-type" evidence="3">
    <location>
        <begin position="71"/>
        <end position="100"/>
    </location>
</feature>
<dbReference type="SMART" id="SM00355">
    <property type="entry name" value="ZnF_C2H2"/>
    <property type="match status" value="3"/>
</dbReference>
<sequence length="349" mass="38656">MPPVRTRETRLPNAASHPCHAAPTPAGPESKPGTCDYTRVCSVCHLPHATSRDLMTHIRSEHKKQLESKEFVCPEPKCGETFTSQTTCLIHYKNHFGIKDEICDQYIPDPSDPNKMVKCTWASAHPKSLNRHKHREHPGTWSPKDTGRAITKKRKLGLHTAPNKKPNKKLRRAESEESIMSSSSETSTWTSSCASASSTEDIWTDIPSAVVKSVQWSPAYDDSEGYVPTSSTSYLHVDAPDPIEFTFAPAPNLVEQDDPVQTLEEYLSYIQPHAGDAPYNALQDESLWSQPVTPPFGNDPSACFQESDPSLIFSAIDYPSSGYHEPQPFPPTFPSDLGFAFPEAPFGGF</sequence>
<protein>
    <recommendedName>
        <fullName evidence="3">C2H2-type domain-containing protein</fullName>
    </recommendedName>
</protein>
<dbReference type="EMBL" id="OZ037945">
    <property type="protein sequence ID" value="CAL1703027.1"/>
    <property type="molecule type" value="Genomic_DNA"/>
</dbReference>
<evidence type="ECO:0000256" key="1">
    <source>
        <dbReference type="PROSITE-ProRule" id="PRU00042"/>
    </source>
</evidence>
<keyword evidence="1" id="KW-0862">Zinc</keyword>
<feature type="compositionally biased region" description="Low complexity" evidence="2">
    <location>
        <begin position="178"/>
        <end position="191"/>
    </location>
</feature>
<dbReference type="InterPro" id="IPR013087">
    <property type="entry name" value="Znf_C2H2_type"/>
</dbReference>
<evidence type="ECO:0000313" key="4">
    <source>
        <dbReference type="EMBL" id="CAL1703027.1"/>
    </source>
</evidence>
<gene>
    <name evidence="4" type="ORF">GFSPODELE1_LOCUS4361</name>
</gene>
<keyword evidence="1" id="KW-0479">Metal-binding</keyword>
<organism evidence="4 5">
    <name type="scientific">Somion occarium</name>
    <dbReference type="NCBI Taxonomy" id="3059160"/>
    <lineage>
        <taxon>Eukaryota</taxon>
        <taxon>Fungi</taxon>
        <taxon>Dikarya</taxon>
        <taxon>Basidiomycota</taxon>
        <taxon>Agaricomycotina</taxon>
        <taxon>Agaricomycetes</taxon>
        <taxon>Polyporales</taxon>
        <taxon>Cerrenaceae</taxon>
        <taxon>Somion</taxon>
    </lineage>
</organism>
<dbReference type="PROSITE" id="PS00028">
    <property type="entry name" value="ZINC_FINGER_C2H2_1"/>
    <property type="match status" value="1"/>
</dbReference>
<reference evidence="5" key="1">
    <citation type="submission" date="2024-04" db="EMBL/GenBank/DDBJ databases">
        <authorList>
            <person name="Shaw F."/>
            <person name="Minotto A."/>
        </authorList>
    </citation>
    <scope>NUCLEOTIDE SEQUENCE [LARGE SCALE GENOMIC DNA]</scope>
</reference>
<feature type="region of interest" description="Disordered" evidence="2">
    <location>
        <begin position="1"/>
        <end position="31"/>
    </location>
</feature>
<dbReference type="PROSITE" id="PS50157">
    <property type="entry name" value="ZINC_FINGER_C2H2_2"/>
    <property type="match status" value="1"/>
</dbReference>
<dbReference type="Proteomes" id="UP001497453">
    <property type="component" value="Chromosome 2"/>
</dbReference>
<keyword evidence="1" id="KW-0863">Zinc-finger</keyword>
<evidence type="ECO:0000256" key="2">
    <source>
        <dbReference type="SAM" id="MobiDB-lite"/>
    </source>
</evidence>
<proteinExistence type="predicted"/>
<feature type="compositionally biased region" description="Basic and acidic residues" evidence="2">
    <location>
        <begin position="1"/>
        <end position="10"/>
    </location>
</feature>